<feature type="domain" description="PA1123-like" evidence="1">
    <location>
        <begin position="1"/>
        <end position="103"/>
    </location>
</feature>
<name>A0A3M4M7B3_PSECI</name>
<dbReference type="AlphaFoldDB" id="A0A3M4M7B3"/>
<evidence type="ECO:0000313" key="2">
    <source>
        <dbReference type="EMBL" id="RMQ49756.1"/>
    </source>
</evidence>
<dbReference type="Pfam" id="PF09634">
    <property type="entry name" value="DUF2025"/>
    <property type="match status" value="1"/>
</dbReference>
<gene>
    <name evidence="2" type="ORF">ALQ04_01240</name>
</gene>
<organism evidence="2 3">
    <name type="scientific">Pseudomonas cichorii</name>
    <dbReference type="NCBI Taxonomy" id="36746"/>
    <lineage>
        <taxon>Bacteria</taxon>
        <taxon>Pseudomonadati</taxon>
        <taxon>Pseudomonadota</taxon>
        <taxon>Gammaproteobacteria</taxon>
        <taxon>Pseudomonadales</taxon>
        <taxon>Pseudomonadaceae</taxon>
        <taxon>Pseudomonas</taxon>
    </lineage>
</organism>
<evidence type="ECO:0000259" key="1">
    <source>
        <dbReference type="Pfam" id="PF09634"/>
    </source>
</evidence>
<comment type="caution">
    <text evidence="2">The sequence shown here is derived from an EMBL/GenBank/DDBJ whole genome shotgun (WGS) entry which is preliminary data.</text>
</comment>
<sequence>MSTTSSDICNAAEQLEGFVGYHHKQQHFIVRFSEDSFGMDVTEDSIIPTCEFVWNAGRGAQMSLSRERLQLLLDQNIDSRLNITEPLRVYMRRQDLPEIKVERWVKV</sequence>
<dbReference type="InterPro" id="IPR023117">
    <property type="entry name" value="PA1123-like_domain"/>
</dbReference>
<dbReference type="EMBL" id="RBRE01000014">
    <property type="protein sequence ID" value="RMQ49756.1"/>
    <property type="molecule type" value="Genomic_DNA"/>
</dbReference>
<proteinExistence type="predicted"/>
<protein>
    <recommendedName>
        <fullName evidence="1">PA1123-like domain-containing protein</fullName>
    </recommendedName>
</protein>
<dbReference type="OrthoDB" id="7014001at2"/>
<dbReference type="Gene3D" id="3.90.1650.10">
    <property type="entry name" value="PA1123-like"/>
    <property type="match status" value="1"/>
</dbReference>
<dbReference type="RefSeq" id="WP_122314464.1">
    <property type="nucleotide sequence ID" value="NZ_RBRE01000014.1"/>
</dbReference>
<reference evidence="2 3" key="1">
    <citation type="submission" date="2018-08" db="EMBL/GenBank/DDBJ databases">
        <title>Recombination of ecologically and evolutionarily significant loci maintains genetic cohesion in the Pseudomonas syringae species complex.</title>
        <authorList>
            <person name="Dillon M."/>
            <person name="Thakur S."/>
            <person name="Almeida R.N.D."/>
            <person name="Weir B.S."/>
            <person name="Guttman D.S."/>
        </authorList>
    </citation>
    <scope>NUCLEOTIDE SEQUENCE [LARGE SCALE GENOMIC DNA]</scope>
    <source>
        <strain evidence="2 3">ICMP 3353</strain>
    </source>
</reference>
<dbReference type="InterPro" id="IPR036808">
    <property type="entry name" value="PA1123-like_sf"/>
</dbReference>
<dbReference type="SUPFAM" id="SSF160477">
    <property type="entry name" value="PA1123-like"/>
    <property type="match status" value="1"/>
</dbReference>
<evidence type="ECO:0000313" key="3">
    <source>
        <dbReference type="Proteomes" id="UP000277236"/>
    </source>
</evidence>
<dbReference type="Proteomes" id="UP000277236">
    <property type="component" value="Unassembled WGS sequence"/>
</dbReference>
<accession>A0A3M4M7B3</accession>